<keyword evidence="2" id="KW-1185">Reference proteome</keyword>
<sequence length="104" mass="11018">MKCITALCSVLLASAYGMPTLDQDPPHQPAPACEAPKGKCFPWDAKQPGGGCEFCCVDYTPPAGSACHMHEPEACGKGGFVYHCGADWRKANLESWAAAALCRD</sequence>
<evidence type="ECO:0000313" key="1">
    <source>
        <dbReference type="EMBL" id="KAI9902543.1"/>
    </source>
</evidence>
<organism evidence="1 2">
    <name type="scientific">Trichothecium roseum</name>
    <dbReference type="NCBI Taxonomy" id="47278"/>
    <lineage>
        <taxon>Eukaryota</taxon>
        <taxon>Fungi</taxon>
        <taxon>Dikarya</taxon>
        <taxon>Ascomycota</taxon>
        <taxon>Pezizomycotina</taxon>
        <taxon>Sordariomycetes</taxon>
        <taxon>Hypocreomycetidae</taxon>
        <taxon>Hypocreales</taxon>
        <taxon>Hypocreales incertae sedis</taxon>
        <taxon>Trichothecium</taxon>
    </lineage>
</organism>
<accession>A0ACC0VAQ0</accession>
<evidence type="ECO:0000313" key="2">
    <source>
        <dbReference type="Proteomes" id="UP001163324"/>
    </source>
</evidence>
<protein>
    <submittedName>
        <fullName evidence="1">Uncharacterized protein</fullName>
    </submittedName>
</protein>
<proteinExistence type="predicted"/>
<reference evidence="1" key="1">
    <citation type="submission" date="2022-10" db="EMBL/GenBank/DDBJ databases">
        <title>Complete Genome of Trichothecium roseum strain YXFP-22015, a Plant Pathogen Isolated from Citrus.</title>
        <authorList>
            <person name="Wang Y."/>
            <person name="Zhu L."/>
        </authorList>
    </citation>
    <scope>NUCLEOTIDE SEQUENCE</scope>
    <source>
        <strain evidence="1">YXFP-22015</strain>
    </source>
</reference>
<comment type="caution">
    <text evidence="1">The sequence shown here is derived from an EMBL/GenBank/DDBJ whole genome shotgun (WGS) entry which is preliminary data.</text>
</comment>
<gene>
    <name evidence="1" type="ORF">N3K66_001895</name>
</gene>
<dbReference type="Proteomes" id="UP001163324">
    <property type="component" value="Chromosome 2"/>
</dbReference>
<name>A0ACC0VAQ0_9HYPO</name>
<dbReference type="EMBL" id="CM047941">
    <property type="protein sequence ID" value="KAI9902543.1"/>
    <property type="molecule type" value="Genomic_DNA"/>
</dbReference>